<sequence>MTAWWNDLSARERQLLMIGGAVVAFAVLFFLIIRPLTTYRQNAMLDYDRAVSTYRQVTIAAAAPQEDALDPAALRSVITSSAQARGIVINRISSQGAVLDVSIAGTSPARLYGWIAGLEAQHNVHVQSAQLRPSSENGVTARLTLMSGGA</sequence>
<evidence type="ECO:0000256" key="9">
    <source>
        <dbReference type="ARBA" id="ARBA00023136"/>
    </source>
</evidence>
<dbReference type="EMBL" id="QUQO01000002">
    <property type="protein sequence ID" value="RFB01650.1"/>
    <property type="molecule type" value="Genomic_DNA"/>
</dbReference>
<reference evidence="11 12" key="1">
    <citation type="submission" date="2018-08" db="EMBL/GenBank/DDBJ databases">
        <title>Parvularcula sp. SM1705, isolated from surface water of the South Sea China.</title>
        <authorList>
            <person name="Sun L."/>
        </authorList>
    </citation>
    <scope>NUCLEOTIDE SEQUENCE [LARGE SCALE GENOMIC DNA]</scope>
    <source>
        <strain evidence="11 12">SM1705</strain>
    </source>
</reference>
<dbReference type="RefSeq" id="WP_116393366.1">
    <property type="nucleotide sequence ID" value="NZ_QUQO01000002.1"/>
</dbReference>
<gene>
    <name evidence="11" type="ORF">DX908_15355</name>
</gene>
<dbReference type="GO" id="GO:0005886">
    <property type="term" value="C:plasma membrane"/>
    <property type="evidence" value="ECO:0007669"/>
    <property type="project" value="UniProtKB-SubCell"/>
</dbReference>
<keyword evidence="8 10" id="KW-1133">Transmembrane helix</keyword>
<dbReference type="InterPro" id="IPR023229">
    <property type="entry name" value="T2SS_M_periplasmic_sf"/>
</dbReference>
<evidence type="ECO:0000256" key="10">
    <source>
        <dbReference type="SAM" id="Phobius"/>
    </source>
</evidence>
<dbReference type="AlphaFoldDB" id="A0A371R886"/>
<keyword evidence="9 10" id="KW-0472">Membrane</keyword>
<organism evidence="11 12">
    <name type="scientific">Parvularcula marina</name>
    <dbReference type="NCBI Taxonomy" id="2292771"/>
    <lineage>
        <taxon>Bacteria</taxon>
        <taxon>Pseudomonadati</taxon>
        <taxon>Pseudomonadota</taxon>
        <taxon>Alphaproteobacteria</taxon>
        <taxon>Parvularculales</taxon>
        <taxon>Parvularculaceae</taxon>
        <taxon>Parvularcula</taxon>
    </lineage>
</organism>
<dbReference type="InterPro" id="IPR007690">
    <property type="entry name" value="T2SS_GspM"/>
</dbReference>
<comment type="subcellular location">
    <subcellularLocation>
        <location evidence="1">Cell inner membrane</location>
        <topology evidence="1">Single-pass membrane protein</topology>
    </subcellularLocation>
</comment>
<proteinExistence type="inferred from homology"/>
<dbReference type="Gene3D" id="3.30.1360.100">
    <property type="entry name" value="General secretion pathway protein M, EpsM"/>
    <property type="match status" value="1"/>
</dbReference>
<dbReference type="SUPFAM" id="SSF103054">
    <property type="entry name" value="General secretion pathway protein M, EpsM"/>
    <property type="match status" value="1"/>
</dbReference>
<feature type="transmembrane region" description="Helical" evidence="10">
    <location>
        <begin position="15"/>
        <end position="33"/>
    </location>
</feature>
<accession>A0A371R886</accession>
<dbReference type="GO" id="GO:0015627">
    <property type="term" value="C:type II protein secretion system complex"/>
    <property type="evidence" value="ECO:0007669"/>
    <property type="project" value="InterPro"/>
</dbReference>
<evidence type="ECO:0000313" key="11">
    <source>
        <dbReference type="EMBL" id="RFB01650.1"/>
    </source>
</evidence>
<evidence type="ECO:0000256" key="8">
    <source>
        <dbReference type="ARBA" id="ARBA00022989"/>
    </source>
</evidence>
<dbReference type="Proteomes" id="UP000264589">
    <property type="component" value="Unassembled WGS sequence"/>
</dbReference>
<dbReference type="InParanoid" id="A0A371R886"/>
<keyword evidence="4" id="KW-1003">Cell membrane</keyword>
<evidence type="ECO:0000256" key="7">
    <source>
        <dbReference type="ARBA" id="ARBA00022927"/>
    </source>
</evidence>
<evidence type="ECO:0000256" key="6">
    <source>
        <dbReference type="ARBA" id="ARBA00022692"/>
    </source>
</evidence>
<keyword evidence="3" id="KW-0813">Transport</keyword>
<keyword evidence="12" id="KW-1185">Reference proteome</keyword>
<comment type="similarity">
    <text evidence="2">Belongs to the GSP M family.</text>
</comment>
<dbReference type="Pfam" id="PF04612">
    <property type="entry name" value="T2SSM"/>
    <property type="match status" value="1"/>
</dbReference>
<dbReference type="OrthoDB" id="7629856at2"/>
<evidence type="ECO:0000256" key="3">
    <source>
        <dbReference type="ARBA" id="ARBA00022448"/>
    </source>
</evidence>
<keyword evidence="7" id="KW-0653">Protein transport</keyword>
<evidence type="ECO:0000256" key="5">
    <source>
        <dbReference type="ARBA" id="ARBA00022519"/>
    </source>
</evidence>
<comment type="caution">
    <text evidence="11">The sequence shown here is derived from an EMBL/GenBank/DDBJ whole genome shotgun (WGS) entry which is preliminary data.</text>
</comment>
<evidence type="ECO:0000256" key="1">
    <source>
        <dbReference type="ARBA" id="ARBA00004377"/>
    </source>
</evidence>
<evidence type="ECO:0000256" key="4">
    <source>
        <dbReference type="ARBA" id="ARBA00022475"/>
    </source>
</evidence>
<name>A0A371R886_9PROT</name>
<keyword evidence="6 10" id="KW-0812">Transmembrane</keyword>
<keyword evidence="5" id="KW-0997">Cell inner membrane</keyword>
<evidence type="ECO:0000313" key="12">
    <source>
        <dbReference type="Proteomes" id="UP000264589"/>
    </source>
</evidence>
<evidence type="ECO:0000256" key="2">
    <source>
        <dbReference type="ARBA" id="ARBA00010637"/>
    </source>
</evidence>
<protein>
    <submittedName>
        <fullName evidence="11">Type II secretion system protein M</fullName>
    </submittedName>
</protein>
<dbReference type="GO" id="GO:0015628">
    <property type="term" value="P:protein secretion by the type II secretion system"/>
    <property type="evidence" value="ECO:0007669"/>
    <property type="project" value="InterPro"/>
</dbReference>